<gene>
    <name evidence="6 7" type="primary">sigI</name>
    <name evidence="7" type="ORF">QBE51_14075</name>
</gene>
<comment type="function">
    <text evidence="6">Sigma factors are initiation factors that promote the attachment of RNA polymerase to specific initiation sites and are then released.</text>
</comment>
<dbReference type="EMBL" id="CP121687">
    <property type="protein sequence ID" value="WZL69881.1"/>
    <property type="molecule type" value="Genomic_DNA"/>
</dbReference>
<keyword evidence="6" id="KW-0346">Stress response</keyword>
<evidence type="ECO:0000256" key="2">
    <source>
        <dbReference type="ARBA" id="ARBA00023015"/>
    </source>
</evidence>
<comment type="similarity">
    <text evidence="6">Belongs to the sigma-70 factor family. SigI subfamily.</text>
</comment>
<evidence type="ECO:0000256" key="5">
    <source>
        <dbReference type="ARBA" id="ARBA00023163"/>
    </source>
</evidence>
<dbReference type="NCBIfam" id="TIGR02895">
    <property type="entry name" value="spore_sigI"/>
    <property type="match status" value="1"/>
</dbReference>
<keyword evidence="1 6" id="KW-0963">Cytoplasm</keyword>
<evidence type="ECO:0000256" key="4">
    <source>
        <dbReference type="ARBA" id="ARBA00023125"/>
    </source>
</evidence>
<dbReference type="RefSeq" id="WP_341876868.1">
    <property type="nucleotide sequence ID" value="NZ_CP121687.1"/>
</dbReference>
<sequence>MRVFSFKAALTEKKLKDILDEITDIQKGNEVLRNQFIDKYSNYIVSMASRVKGNYVQIENDEEYSVALNAFNRAIDLYNPDRGASFFTFAGLLIKRDIIDLYKKNSSLKEIPISHLNNEVNDRSEYDPRNAEDTIRCQEDQFNLQQEINIYKTLLKEYAIDFNTLASVSPKHAEVRRKMIMLAKMLSEEMDLKASIIKKKTLPLKEMESRLDYSRKTLERHRKYILANFILINSDLDYLKEYIKDVLQGGENC</sequence>
<accession>A0ABZ2Y5H8</accession>
<comment type="activity regulation">
    <text evidence="6">Negatively regulated by the anti-sigma-I factor RsgI.</text>
</comment>
<organism evidence="7 8">
    <name type="scientific">Defluviitalea saccharophila</name>
    <dbReference type="NCBI Taxonomy" id="879970"/>
    <lineage>
        <taxon>Bacteria</taxon>
        <taxon>Bacillati</taxon>
        <taxon>Bacillota</taxon>
        <taxon>Clostridia</taxon>
        <taxon>Lachnospirales</taxon>
        <taxon>Defluviitaleaceae</taxon>
        <taxon>Defluviitalea</taxon>
    </lineage>
</organism>
<evidence type="ECO:0000256" key="1">
    <source>
        <dbReference type="ARBA" id="ARBA00022490"/>
    </source>
</evidence>
<proteinExistence type="inferred from homology"/>
<keyword evidence="4 6" id="KW-0238">DNA-binding</keyword>
<evidence type="ECO:0000256" key="3">
    <source>
        <dbReference type="ARBA" id="ARBA00023082"/>
    </source>
</evidence>
<dbReference type="PIRSF" id="PIRSF038953">
    <property type="entry name" value="SigI"/>
    <property type="match status" value="1"/>
</dbReference>
<evidence type="ECO:0000313" key="8">
    <source>
        <dbReference type="Proteomes" id="UP001486565"/>
    </source>
</evidence>
<dbReference type="HAMAP" id="MF_02064">
    <property type="entry name" value="Sigma70_SigI"/>
    <property type="match status" value="1"/>
</dbReference>
<keyword evidence="3 6" id="KW-0731">Sigma factor</keyword>
<dbReference type="Proteomes" id="UP001486565">
    <property type="component" value="Chromosome"/>
</dbReference>
<comment type="subunit">
    <text evidence="6">Interacts with RsgI.</text>
</comment>
<dbReference type="SUPFAM" id="SSF88946">
    <property type="entry name" value="Sigma2 domain of RNA polymerase sigma factors"/>
    <property type="match status" value="1"/>
</dbReference>
<dbReference type="InterPro" id="IPR013325">
    <property type="entry name" value="RNA_pol_sigma_r2"/>
</dbReference>
<protein>
    <recommendedName>
        <fullName evidence="6">RNA polymerase sigma factor SigI</fullName>
    </recommendedName>
</protein>
<reference evidence="7 8" key="1">
    <citation type="submission" date="2023-03" db="EMBL/GenBank/DDBJ databases">
        <title>Novel Species.</title>
        <authorList>
            <person name="Ma S."/>
        </authorList>
    </citation>
    <scope>NUCLEOTIDE SEQUENCE [LARGE SCALE GENOMIC DNA]</scope>
    <source>
        <strain evidence="7 8">LIND6LT2</strain>
    </source>
</reference>
<feature type="short sequence motif" description="Polymerase core binding" evidence="6">
    <location>
        <begin position="62"/>
        <end position="75"/>
    </location>
</feature>
<comment type="subcellular location">
    <subcellularLocation>
        <location evidence="6">Cytoplasm</location>
    </subcellularLocation>
</comment>
<feature type="DNA-binding region" description="H-T-H motif" evidence="6">
    <location>
        <begin position="204"/>
        <end position="223"/>
    </location>
</feature>
<evidence type="ECO:0000256" key="6">
    <source>
        <dbReference type="HAMAP-Rule" id="MF_02064"/>
    </source>
</evidence>
<dbReference type="Gene3D" id="1.10.1740.10">
    <property type="match status" value="1"/>
</dbReference>
<evidence type="ECO:0000313" key="7">
    <source>
        <dbReference type="EMBL" id="WZL69881.1"/>
    </source>
</evidence>
<keyword evidence="5 6" id="KW-0804">Transcription</keyword>
<keyword evidence="8" id="KW-1185">Reference proteome</keyword>
<keyword evidence="2 6" id="KW-0805">Transcription regulation</keyword>
<dbReference type="InterPro" id="IPR014244">
    <property type="entry name" value="RNA_pol_sigma-I"/>
</dbReference>
<name>A0ABZ2Y5H8_9FIRM</name>